<evidence type="ECO:0000313" key="2">
    <source>
        <dbReference type="Proteomes" id="UP000886998"/>
    </source>
</evidence>
<name>A0A8X7BYD6_9ARAC</name>
<dbReference type="Proteomes" id="UP000886998">
    <property type="component" value="Unassembled WGS sequence"/>
</dbReference>
<dbReference type="AlphaFoldDB" id="A0A8X7BYD6"/>
<sequence>MRKSRVFHPNKYHVPIYSKADVSLAIHELFRLEQYFHRIKEAQESLFSLEEQITDQGLDLNLFRELLRVFGVTEKALNYTLFNRSYRSFWLVGWNKLRWVYSWTVEKWHRLC</sequence>
<dbReference type="EMBL" id="BMAV01007153">
    <property type="protein sequence ID" value="GFY49741.1"/>
    <property type="molecule type" value="Genomic_DNA"/>
</dbReference>
<keyword evidence="2" id="KW-1185">Reference proteome</keyword>
<accession>A0A8X7BYD6</accession>
<protein>
    <submittedName>
        <fullName evidence="1">Uncharacterized protein</fullName>
    </submittedName>
</protein>
<gene>
    <name evidence="1" type="ORF">TNIN_414271</name>
</gene>
<proteinExistence type="predicted"/>
<reference evidence="1" key="1">
    <citation type="submission" date="2020-08" db="EMBL/GenBank/DDBJ databases">
        <title>Multicomponent nature underlies the extraordinary mechanical properties of spider dragline silk.</title>
        <authorList>
            <person name="Kono N."/>
            <person name="Nakamura H."/>
            <person name="Mori M."/>
            <person name="Yoshida Y."/>
            <person name="Ohtoshi R."/>
            <person name="Malay A.D."/>
            <person name="Moran D.A.P."/>
            <person name="Tomita M."/>
            <person name="Numata K."/>
            <person name="Arakawa K."/>
        </authorList>
    </citation>
    <scope>NUCLEOTIDE SEQUENCE</scope>
</reference>
<comment type="caution">
    <text evidence="1">The sequence shown here is derived from an EMBL/GenBank/DDBJ whole genome shotgun (WGS) entry which is preliminary data.</text>
</comment>
<evidence type="ECO:0000313" key="1">
    <source>
        <dbReference type="EMBL" id="GFY49741.1"/>
    </source>
</evidence>
<organism evidence="1 2">
    <name type="scientific">Trichonephila inaurata madagascariensis</name>
    <dbReference type="NCBI Taxonomy" id="2747483"/>
    <lineage>
        <taxon>Eukaryota</taxon>
        <taxon>Metazoa</taxon>
        <taxon>Ecdysozoa</taxon>
        <taxon>Arthropoda</taxon>
        <taxon>Chelicerata</taxon>
        <taxon>Arachnida</taxon>
        <taxon>Araneae</taxon>
        <taxon>Araneomorphae</taxon>
        <taxon>Entelegynae</taxon>
        <taxon>Araneoidea</taxon>
        <taxon>Nephilidae</taxon>
        <taxon>Trichonephila</taxon>
        <taxon>Trichonephila inaurata</taxon>
    </lineage>
</organism>